<comment type="caution">
    <text evidence="2">The sequence shown here is derived from an EMBL/GenBank/DDBJ whole genome shotgun (WGS) entry which is preliminary data.</text>
</comment>
<feature type="domain" description="LTD" evidence="1">
    <location>
        <begin position="501"/>
        <end position="614"/>
    </location>
</feature>
<dbReference type="InterPro" id="IPR013783">
    <property type="entry name" value="Ig-like_fold"/>
</dbReference>
<dbReference type="Pfam" id="PF17963">
    <property type="entry name" value="Big_9"/>
    <property type="match status" value="1"/>
</dbReference>
<dbReference type="Proteomes" id="UP000557717">
    <property type="component" value="Unassembled WGS sequence"/>
</dbReference>
<evidence type="ECO:0000313" key="3">
    <source>
        <dbReference type="Proteomes" id="UP000557717"/>
    </source>
</evidence>
<dbReference type="Gene3D" id="2.60.120.260">
    <property type="entry name" value="Galactose-binding domain-like"/>
    <property type="match status" value="1"/>
</dbReference>
<dbReference type="EMBL" id="JACHFD010000006">
    <property type="protein sequence ID" value="MBB5351249.1"/>
    <property type="molecule type" value="Genomic_DNA"/>
</dbReference>
<name>A0A840VBR4_9BACT</name>
<dbReference type="SUPFAM" id="SSF49899">
    <property type="entry name" value="Concanavalin A-like lectins/glucanases"/>
    <property type="match status" value="1"/>
</dbReference>
<dbReference type="Gene3D" id="2.60.40.1260">
    <property type="entry name" value="Lamin Tail domain"/>
    <property type="match status" value="1"/>
</dbReference>
<dbReference type="InterPro" id="IPR036415">
    <property type="entry name" value="Lamin_tail_dom_sf"/>
</dbReference>
<dbReference type="InterPro" id="IPR013320">
    <property type="entry name" value="ConA-like_dom_sf"/>
</dbReference>
<organism evidence="2 3">
    <name type="scientific">Haloferula luteola</name>
    <dbReference type="NCBI Taxonomy" id="595692"/>
    <lineage>
        <taxon>Bacteria</taxon>
        <taxon>Pseudomonadati</taxon>
        <taxon>Verrucomicrobiota</taxon>
        <taxon>Verrucomicrobiia</taxon>
        <taxon>Verrucomicrobiales</taxon>
        <taxon>Verrucomicrobiaceae</taxon>
        <taxon>Haloferula</taxon>
    </lineage>
</organism>
<dbReference type="Pfam" id="PF00932">
    <property type="entry name" value="LTD"/>
    <property type="match status" value="1"/>
</dbReference>
<dbReference type="Pfam" id="PF08757">
    <property type="entry name" value="CotH"/>
    <property type="match status" value="1"/>
</dbReference>
<dbReference type="InterPro" id="IPR001322">
    <property type="entry name" value="Lamin_tail_dom"/>
</dbReference>
<dbReference type="NCBIfam" id="NF041940">
    <property type="entry name" value="choice_anch_X"/>
    <property type="match status" value="1"/>
</dbReference>
<evidence type="ECO:0000259" key="1">
    <source>
        <dbReference type="PROSITE" id="PS51841"/>
    </source>
</evidence>
<evidence type="ECO:0000313" key="2">
    <source>
        <dbReference type="EMBL" id="MBB5351249.1"/>
    </source>
</evidence>
<feature type="domain" description="LTD" evidence="1">
    <location>
        <begin position="1581"/>
        <end position="1763"/>
    </location>
</feature>
<dbReference type="InterPro" id="IPR014867">
    <property type="entry name" value="Spore_coat_CotH_CotH2/3/7"/>
</dbReference>
<proteinExistence type="predicted"/>
<dbReference type="RefSeq" id="WP_221285059.1">
    <property type="nucleotide sequence ID" value="NZ_JACHFD010000006.1"/>
</dbReference>
<sequence length="1895" mass="206013">MPWTLQAEELVHLDAAELSTGTLSSWVNSGSLGASFEQSSFSRRPVVEDIEGIRGVTFDGSSDHMVGPIAPASLTGNGSRTVVAWVYNPTVGSEETIVAWGRRNGPDRSLAAFFHGNHDTWGCFGGWGVADVGWSNQEKSGVWTCCTFVYDAETGGFRAYTDGRLSTSKSIGPLMTWSASSLGSDLPIRLAAQSNTDGSVTSINGALSVARLRICDTAFSDGEVIQEFAAEAPDFGLSAVGIVSFASNESLVYSGDPVVLSWQVVGATSVSISPGVEVSEGSPVTVFPAETTTYTLTASDGMNEVQASVAVQVLLGTPVAEGGRVVLEQDEPGEVVLAATDPNDPVSALTWEVIDGPSHGSLSGTAPNLIFTPEPGYFGEDAFSFRVSDGRNDSNVATMQLWIDPPPTAPSKVEVSTGTLSSNLSEGGFVGNLTTEDPNEGDLHSFMLVPGEGDTHNAWFTVVGHQLMATVSFEGLEGQTISIRVRVTDADGLSVEQVWVFEVVATESTVVINEVYYDPPDNGRSEFVELFNPTSEAIDLTGWRFDAGIDYTFPAFSWIEPGGYLVVAMDPSVFLSRFGFTPLGPFSGKLSGDGEALVLVDGAGEEKDRVEYGATFPWPISPGGAGASMELIHPSLDNDLAGSWRGSGSTGNWEQLTYVDAGASGWKWRPGMSEASDPTDAWRQTGFVEDGGWTSYVSPIGYGVISSAAGTLNLNTVISGMQNNYRSIFLRKTFEIAEGEVPTDLLLRFSKDDGVLIWINGVLAGERNMNTTDPTIATLAASDSDTEGVWNEISINHAATFLVEGTNTIAVQVFNGSLGSSDLGFDLELIRPASSATIQPTPGEQNSVFATVAPPQLRQVSHAPEQPKSGEPILITAKASDPEGIGEVRLLYQIVAPGAFIPARFPRSVSEVLANPDGERPVNPEFEDPANWAEVVMVDDGSGGDSVAGDGLFTGVIPGQEHRTLVRYRIEAEDLAGTEVRVPYEDDDALNFACFVYDGVPNYVATTASVSGSAGKVWPKEMLTQLPVYHWLIRHADMLSLQAYNAWEQFPNTGDESVLSARRSEEWEGALVYDGKVYDHVVTRLRGGNSRYGDYDGRFPQGKRHYKFRFHRGHEFQATNQKGEKYPATWKRMALNRMYGTQGGNNWGMPEEVGSTLWRTFGVPAAYTHWIHFRVIDDADEAPTQYGGDFWGLSQAVEEYESGFLETHEMEKGNLYKMSDWIWDADRQRRYQSSAMVSDGSEFNHIRDNLHGAQTAEWLQRYVNYEKWYRYSAVAEGIRHYDLFPYIHEDVRHALKNLAWYFEPVGPDPTRGLCWFLPYDWDASFGPNFNQGWEHANNALYGWDMSTDSAPAGASYVDKPEMKIAHRNVLREFRDLIWQTDQIEGLMDDRAAVISEFYKADMDRWRNAPSGEGSGNDDPLLALQGFSFSKLQDMKNFCFVGWSGSSGPTVGAGGRAAYLDSLADGPDSGLLPVRPTLTYLGDEEHSVNGLAFQTSAFADPQGAGTFAAMEWRIGEIEDPSAPGWQEGDDFHMEYTPVWLSGELETYVSTITIPVGAVKAGHRYRARVRMKDDTGRWSHWSEPYAFTTTEPDDLADLQQNLMITEVMYHPVGPPPASGDDQDFEYLELQNISTTLTLDLTPVRFTKGVDFDFAGSEITELAPGEVVLVVKSRAAFEERYGEGLPIAGEWGVDQNLSNGGEQVKLSYGAGIAIHDFVYDDVAPWPTEPDGEGAAMVLVDPASAPDHALPESWTAGIPSPGVSGGASSAFQEWMTAQNATDPDAEALPGINWLLMYALGADLISPPWSAMPVAGRASDEGGEYLYLQFRRRADATEIDYQVETSLDLIEWTGGAGVVESVGSPVDQGDGTVLETVRVGAPETANSQRFLRLRVVLMDL</sequence>
<gene>
    <name evidence="2" type="ORF">HNR46_001485</name>
</gene>
<dbReference type="Gene3D" id="2.60.40.10">
    <property type="entry name" value="Immunoglobulins"/>
    <property type="match status" value="1"/>
</dbReference>
<protein>
    <recommendedName>
        <fullName evidence="1">LTD domain-containing protein</fullName>
    </recommendedName>
</protein>
<dbReference type="Gene3D" id="2.60.120.200">
    <property type="match status" value="1"/>
</dbReference>
<dbReference type="PROSITE" id="PS51841">
    <property type="entry name" value="LTD"/>
    <property type="match status" value="2"/>
</dbReference>
<dbReference type="Gene3D" id="2.60.40.3440">
    <property type="match status" value="1"/>
</dbReference>
<accession>A0A840VBR4</accession>
<dbReference type="SUPFAM" id="SSF74853">
    <property type="entry name" value="Lamin A/C globular tail domain"/>
    <property type="match status" value="1"/>
</dbReference>
<keyword evidence="3" id="KW-1185">Reference proteome</keyword>
<reference evidence="2 3" key="1">
    <citation type="submission" date="2020-08" db="EMBL/GenBank/DDBJ databases">
        <title>Genomic Encyclopedia of Type Strains, Phase IV (KMG-IV): sequencing the most valuable type-strain genomes for metagenomic binning, comparative biology and taxonomic classification.</title>
        <authorList>
            <person name="Goeker M."/>
        </authorList>
    </citation>
    <scope>NUCLEOTIDE SEQUENCE [LARGE SCALE GENOMIC DNA]</scope>
    <source>
        <strain evidence="2 3">YC6886</strain>
    </source>
</reference>